<keyword evidence="2" id="KW-1185">Reference proteome</keyword>
<accession>A0AAE1P5G4</accession>
<gene>
    <name evidence="1" type="ORF">Pmani_025467</name>
</gene>
<proteinExistence type="predicted"/>
<reference evidence="1" key="1">
    <citation type="submission" date="2023-11" db="EMBL/GenBank/DDBJ databases">
        <title>Genome assemblies of two species of porcelain crab, Petrolisthes cinctipes and Petrolisthes manimaculis (Anomura: Porcellanidae).</title>
        <authorList>
            <person name="Angst P."/>
        </authorList>
    </citation>
    <scope>NUCLEOTIDE SEQUENCE</scope>
    <source>
        <strain evidence="1">PB745_02</strain>
        <tissue evidence="1">Gill</tissue>
    </source>
</reference>
<organism evidence="1 2">
    <name type="scientific">Petrolisthes manimaculis</name>
    <dbReference type="NCBI Taxonomy" id="1843537"/>
    <lineage>
        <taxon>Eukaryota</taxon>
        <taxon>Metazoa</taxon>
        <taxon>Ecdysozoa</taxon>
        <taxon>Arthropoda</taxon>
        <taxon>Crustacea</taxon>
        <taxon>Multicrustacea</taxon>
        <taxon>Malacostraca</taxon>
        <taxon>Eumalacostraca</taxon>
        <taxon>Eucarida</taxon>
        <taxon>Decapoda</taxon>
        <taxon>Pleocyemata</taxon>
        <taxon>Anomura</taxon>
        <taxon>Galatheoidea</taxon>
        <taxon>Porcellanidae</taxon>
        <taxon>Petrolisthes</taxon>
    </lineage>
</organism>
<dbReference type="EMBL" id="JAWZYT010002732">
    <property type="protein sequence ID" value="KAK4302445.1"/>
    <property type="molecule type" value="Genomic_DNA"/>
</dbReference>
<sequence length="190" mass="21455">MTTTSDGNTPTSNVMIISHVGYSGIYIIGFSHQMAPVSFMSNYISNNIYYDYDNQYNESAEVVQSVVTFDGEACAGQDEVMVGVDYDPPADEGKSYQRVLCAALQSPTSLNATCQKVLMGEEPRPNLNVVDTSSWYNWLACPDQYLIVKIYWVYNSSLSGTPYEYTAADCCMTVNSEYYYYDSEYYYFYG</sequence>
<dbReference type="AlphaFoldDB" id="A0AAE1P5G4"/>
<name>A0AAE1P5G4_9EUCA</name>
<comment type="caution">
    <text evidence="1">The sequence shown here is derived from an EMBL/GenBank/DDBJ whole genome shotgun (WGS) entry which is preliminary data.</text>
</comment>
<evidence type="ECO:0000313" key="1">
    <source>
        <dbReference type="EMBL" id="KAK4302445.1"/>
    </source>
</evidence>
<dbReference type="Proteomes" id="UP001292094">
    <property type="component" value="Unassembled WGS sequence"/>
</dbReference>
<protein>
    <submittedName>
        <fullName evidence="1">Uncharacterized protein</fullName>
    </submittedName>
</protein>
<evidence type="ECO:0000313" key="2">
    <source>
        <dbReference type="Proteomes" id="UP001292094"/>
    </source>
</evidence>